<protein>
    <submittedName>
        <fullName evidence="1">Uncharacterized protein</fullName>
    </submittedName>
</protein>
<reference evidence="1" key="1">
    <citation type="journal article" date="2015" name="Nature">
        <title>Complex archaea that bridge the gap between prokaryotes and eukaryotes.</title>
        <authorList>
            <person name="Spang A."/>
            <person name="Saw J.H."/>
            <person name="Jorgensen S.L."/>
            <person name="Zaremba-Niedzwiedzka K."/>
            <person name="Martijn J."/>
            <person name="Lind A.E."/>
            <person name="van Eijk R."/>
            <person name="Schleper C."/>
            <person name="Guy L."/>
            <person name="Ettema T.J."/>
        </authorList>
    </citation>
    <scope>NUCLEOTIDE SEQUENCE</scope>
</reference>
<evidence type="ECO:0000313" key="1">
    <source>
        <dbReference type="EMBL" id="KKN52193.1"/>
    </source>
</evidence>
<accession>A0A0F9UEY9</accession>
<organism evidence="1">
    <name type="scientific">marine sediment metagenome</name>
    <dbReference type="NCBI Taxonomy" id="412755"/>
    <lineage>
        <taxon>unclassified sequences</taxon>
        <taxon>metagenomes</taxon>
        <taxon>ecological metagenomes</taxon>
    </lineage>
</organism>
<dbReference type="AlphaFoldDB" id="A0A0F9UEY9"/>
<proteinExistence type="predicted"/>
<sequence>MRLQYKETGEKSTIAIFLDNSRKTQVKALHCVVCGYVAMQYYDDIKMLVPGEGPREPDGKPITTVQCSNNQCKTRYDIYK</sequence>
<comment type="caution">
    <text evidence="1">The sequence shown here is derived from an EMBL/GenBank/DDBJ whole genome shotgun (WGS) entry which is preliminary data.</text>
</comment>
<name>A0A0F9UEY9_9ZZZZ</name>
<gene>
    <name evidence="1" type="ORF">LCGC14_0615430</name>
</gene>
<dbReference type="EMBL" id="LAZR01001030">
    <property type="protein sequence ID" value="KKN52193.1"/>
    <property type="molecule type" value="Genomic_DNA"/>
</dbReference>